<feature type="modified residue" description="N6-(pyridoxal phosphate)lysine" evidence="11">
    <location>
        <position position="199"/>
    </location>
</feature>
<gene>
    <name evidence="15" type="ORF">DI565_17455</name>
</gene>
<evidence type="ECO:0000256" key="5">
    <source>
        <dbReference type="ARBA" id="ARBA00022898"/>
    </source>
</evidence>
<reference evidence="15 16" key="1">
    <citation type="submission" date="2017-08" db="EMBL/GenBank/DDBJ databases">
        <title>Infants hospitalized years apart are colonized by the same room-sourced microbial strains.</title>
        <authorList>
            <person name="Brooks B."/>
            <person name="Olm M.R."/>
            <person name="Firek B.A."/>
            <person name="Baker R."/>
            <person name="Thomas B.C."/>
            <person name="Morowitz M.J."/>
            <person name="Banfield J.F."/>
        </authorList>
    </citation>
    <scope>NUCLEOTIDE SEQUENCE [LARGE SCALE GENOMIC DNA]</scope>
    <source>
        <strain evidence="15">S2_005_003_R2_43</strain>
    </source>
</reference>
<sequence>MARRPGRNFLFVPGPTNVPERVLRAMVVSQEDHRSPIFPELTKPLYEGLKKVYKTKDGQVFIFPSSGTGGWEAALTNTLAPGDKVLTARFGQFSHLWTDMAQRLGLDVQIQEEEWGTGAHEEKIEEALVADKNHQIKAVMVVHNETATGVTSNIGAIRKAMDAAKHPALLFVDSVSGLGSIDFRFDEWGVDCAVSGSQKGLMLPAGLGFVCVSQKALGQRKNAGLNKVYFDFQDQINTNPTGYFPYTPATPLLHGLKESLACIEDEGLENIFRRHNVLASATRAAVDAWGLKLCAKSPRWHSDTVSAILAPEGIDAAKIIRHAYDRYNLALGAGLSKVAGKVFRIGHIGDLNELMLLGALAGAEMSMLDNGVKIKAGSGVGAAQDYLRDNPIEPQAAAPKAA</sequence>
<keyword evidence="3 15" id="KW-0032">Aminotransferase</keyword>
<dbReference type="PANTHER" id="PTHR21152">
    <property type="entry name" value="AMINOTRANSFERASE CLASS V"/>
    <property type="match status" value="1"/>
</dbReference>
<feature type="domain" description="Aminotransferase class V" evidence="14">
    <location>
        <begin position="10"/>
        <end position="334"/>
    </location>
</feature>
<dbReference type="Gene3D" id="3.90.1150.10">
    <property type="entry name" value="Aspartate Aminotransferase, domain 1"/>
    <property type="match status" value="1"/>
</dbReference>
<evidence type="ECO:0000256" key="13">
    <source>
        <dbReference type="RuleBase" id="RU004504"/>
    </source>
</evidence>
<evidence type="ECO:0000256" key="2">
    <source>
        <dbReference type="ARBA" id="ARBA00009236"/>
    </source>
</evidence>
<protein>
    <recommendedName>
        <fullName evidence="8">Serine--glyoxylate aminotransferase</fullName>
        <ecNumber evidence="7">2.6.1.45</ecNumber>
    </recommendedName>
</protein>
<dbReference type="EMBL" id="QFPN01000010">
    <property type="protein sequence ID" value="PZQ11963.1"/>
    <property type="molecule type" value="Genomic_DNA"/>
</dbReference>
<comment type="pathway">
    <text evidence="6">One-carbon metabolism; formaldehyde assimilation via serine pathway.</text>
</comment>
<dbReference type="CDD" id="cd06451">
    <property type="entry name" value="AGAT_like"/>
    <property type="match status" value="1"/>
</dbReference>
<dbReference type="PIRSF" id="PIRSF000524">
    <property type="entry name" value="SPT"/>
    <property type="match status" value="1"/>
</dbReference>
<dbReference type="GO" id="GO:0050281">
    <property type="term" value="F:L-serine-glyoxylate transaminase activity"/>
    <property type="evidence" value="ECO:0007669"/>
    <property type="project" value="UniProtKB-EC"/>
</dbReference>
<comment type="similarity">
    <text evidence="2 12">Belongs to the class-V pyridoxal-phosphate-dependent aminotransferase family.</text>
</comment>
<dbReference type="GO" id="GO:0008453">
    <property type="term" value="F:alanine-glyoxylate transaminase activity"/>
    <property type="evidence" value="ECO:0007669"/>
    <property type="project" value="TreeGrafter"/>
</dbReference>
<dbReference type="GO" id="GO:0004760">
    <property type="term" value="F:L-serine-pyruvate transaminase activity"/>
    <property type="evidence" value="ECO:0007669"/>
    <property type="project" value="TreeGrafter"/>
</dbReference>
<name>A0A2W5M3H9_ANCNO</name>
<evidence type="ECO:0000256" key="11">
    <source>
        <dbReference type="PIRSR" id="PIRSR000524-50"/>
    </source>
</evidence>
<comment type="catalytic activity">
    <reaction evidence="9">
        <text>glyoxylate + L-serine = 3-hydroxypyruvate + glycine</text>
        <dbReference type="Rhea" id="RHEA:19125"/>
        <dbReference type="ChEBI" id="CHEBI:17180"/>
        <dbReference type="ChEBI" id="CHEBI:33384"/>
        <dbReference type="ChEBI" id="CHEBI:36655"/>
        <dbReference type="ChEBI" id="CHEBI:57305"/>
        <dbReference type="EC" id="2.6.1.45"/>
    </reaction>
</comment>
<evidence type="ECO:0000256" key="9">
    <source>
        <dbReference type="ARBA" id="ARBA00093187"/>
    </source>
</evidence>
<dbReference type="EC" id="2.6.1.45" evidence="7"/>
<evidence type="ECO:0000256" key="12">
    <source>
        <dbReference type="RuleBase" id="RU004075"/>
    </source>
</evidence>
<dbReference type="GO" id="GO:0019265">
    <property type="term" value="P:glycine biosynthetic process, by transamination of glyoxylate"/>
    <property type="evidence" value="ECO:0007669"/>
    <property type="project" value="TreeGrafter"/>
</dbReference>
<dbReference type="FunFam" id="3.40.640.10:FF:000054">
    <property type="entry name" value="Serine--glyoxylate aminotransferase"/>
    <property type="match status" value="1"/>
</dbReference>
<evidence type="ECO:0000256" key="8">
    <source>
        <dbReference type="ARBA" id="ARBA00070386"/>
    </source>
</evidence>
<dbReference type="InterPro" id="IPR000192">
    <property type="entry name" value="Aminotrans_V_dom"/>
</dbReference>
<evidence type="ECO:0000256" key="4">
    <source>
        <dbReference type="ARBA" id="ARBA00022679"/>
    </source>
</evidence>
<dbReference type="InterPro" id="IPR024169">
    <property type="entry name" value="SP_NH2Trfase/AEP_transaminase"/>
</dbReference>
<dbReference type="AlphaFoldDB" id="A0A2W5M3H9"/>
<proteinExistence type="inferred from homology"/>
<comment type="cofactor">
    <cofactor evidence="1 11 13">
        <name>pyridoxal 5'-phosphate</name>
        <dbReference type="ChEBI" id="CHEBI:597326"/>
    </cofactor>
</comment>
<comment type="caution">
    <text evidence="15">The sequence shown here is derived from an EMBL/GenBank/DDBJ whole genome shotgun (WGS) entry which is preliminary data.</text>
</comment>
<dbReference type="SUPFAM" id="SSF53383">
    <property type="entry name" value="PLP-dependent transferases"/>
    <property type="match status" value="1"/>
</dbReference>
<dbReference type="Proteomes" id="UP000249577">
    <property type="component" value="Unassembled WGS sequence"/>
</dbReference>
<accession>A0A2W5M3H9</accession>
<dbReference type="PROSITE" id="PS00595">
    <property type="entry name" value="AA_TRANSFER_CLASS_5"/>
    <property type="match status" value="1"/>
</dbReference>
<evidence type="ECO:0000256" key="7">
    <source>
        <dbReference type="ARBA" id="ARBA00067024"/>
    </source>
</evidence>
<organism evidence="15 16">
    <name type="scientific">Ancylobacter novellus</name>
    <name type="common">Thiobacillus novellus</name>
    <dbReference type="NCBI Taxonomy" id="921"/>
    <lineage>
        <taxon>Bacteria</taxon>
        <taxon>Pseudomonadati</taxon>
        <taxon>Pseudomonadota</taxon>
        <taxon>Alphaproteobacteria</taxon>
        <taxon>Hyphomicrobiales</taxon>
        <taxon>Xanthobacteraceae</taxon>
        <taxon>Ancylobacter</taxon>
    </lineage>
</organism>
<evidence type="ECO:0000313" key="15">
    <source>
        <dbReference type="EMBL" id="PZQ11963.1"/>
    </source>
</evidence>
<dbReference type="FunFam" id="3.90.1150.10:FF:000031">
    <property type="entry name" value="Serine--glyoxylate aminotransferase"/>
    <property type="match status" value="1"/>
</dbReference>
<dbReference type="Gene3D" id="3.40.640.10">
    <property type="entry name" value="Type I PLP-dependent aspartate aminotransferase-like (Major domain)"/>
    <property type="match status" value="1"/>
</dbReference>
<dbReference type="Pfam" id="PF00266">
    <property type="entry name" value="Aminotran_5"/>
    <property type="match status" value="1"/>
</dbReference>
<keyword evidence="4 15" id="KW-0808">Transferase</keyword>
<dbReference type="InterPro" id="IPR015421">
    <property type="entry name" value="PyrdxlP-dep_Trfase_major"/>
</dbReference>
<feature type="binding site" evidence="10">
    <location>
        <position position="344"/>
    </location>
    <ligand>
        <name>substrate</name>
    </ligand>
</feature>
<evidence type="ECO:0000256" key="6">
    <source>
        <dbReference type="ARBA" id="ARBA00060690"/>
    </source>
</evidence>
<dbReference type="PANTHER" id="PTHR21152:SF24">
    <property type="entry name" value="ALANINE--GLYOXYLATE AMINOTRANSFERASE 1"/>
    <property type="match status" value="1"/>
</dbReference>
<evidence type="ECO:0000256" key="10">
    <source>
        <dbReference type="PIRSR" id="PIRSR000524-1"/>
    </source>
</evidence>
<evidence type="ECO:0000256" key="3">
    <source>
        <dbReference type="ARBA" id="ARBA00022576"/>
    </source>
</evidence>
<dbReference type="InterPro" id="IPR015422">
    <property type="entry name" value="PyrdxlP-dep_Trfase_small"/>
</dbReference>
<dbReference type="InterPro" id="IPR020578">
    <property type="entry name" value="Aminotrans_V_PyrdxlP_BS"/>
</dbReference>
<dbReference type="InterPro" id="IPR015424">
    <property type="entry name" value="PyrdxlP-dep_Trfase"/>
</dbReference>
<evidence type="ECO:0000256" key="1">
    <source>
        <dbReference type="ARBA" id="ARBA00001933"/>
    </source>
</evidence>
<evidence type="ECO:0000259" key="14">
    <source>
        <dbReference type="Pfam" id="PF00266"/>
    </source>
</evidence>
<keyword evidence="5 11" id="KW-0663">Pyridoxal phosphate</keyword>
<evidence type="ECO:0000313" key="16">
    <source>
        <dbReference type="Proteomes" id="UP000249577"/>
    </source>
</evidence>